<evidence type="ECO:0000313" key="2">
    <source>
        <dbReference type="Proteomes" id="UP000237347"/>
    </source>
</evidence>
<sequence length="178" mass="19446">MVEADLSGVKDDLWQVVKLIAEKRVGENSLIEEMVENENGEVDCIVYGANLTLLNLEEAKLYGLEINGHRPIFANYVINGVGDEGAVLVLPGPINCKGEGDCGNGLMVTVVLPENQISLLKLTAMLQSLVMDQVILDGLQNLQLTKEEEEGIQISAASRAKWLEKCHLSLFGKLLSNR</sequence>
<evidence type="ECO:0000313" key="1">
    <source>
        <dbReference type="EMBL" id="KAK7825736.1"/>
    </source>
</evidence>
<keyword evidence="2" id="KW-1185">Reference proteome</keyword>
<organism evidence="1 2">
    <name type="scientific">Quercus suber</name>
    <name type="common">Cork oak</name>
    <dbReference type="NCBI Taxonomy" id="58331"/>
    <lineage>
        <taxon>Eukaryota</taxon>
        <taxon>Viridiplantae</taxon>
        <taxon>Streptophyta</taxon>
        <taxon>Embryophyta</taxon>
        <taxon>Tracheophyta</taxon>
        <taxon>Spermatophyta</taxon>
        <taxon>Magnoliopsida</taxon>
        <taxon>eudicotyledons</taxon>
        <taxon>Gunneridae</taxon>
        <taxon>Pentapetalae</taxon>
        <taxon>rosids</taxon>
        <taxon>fabids</taxon>
        <taxon>Fagales</taxon>
        <taxon>Fagaceae</taxon>
        <taxon>Quercus</taxon>
    </lineage>
</organism>
<reference evidence="1 2" key="1">
    <citation type="journal article" date="2018" name="Sci. Data">
        <title>The draft genome sequence of cork oak.</title>
        <authorList>
            <person name="Ramos A.M."/>
            <person name="Usie A."/>
            <person name="Barbosa P."/>
            <person name="Barros P.M."/>
            <person name="Capote T."/>
            <person name="Chaves I."/>
            <person name="Simoes F."/>
            <person name="Abreu I."/>
            <person name="Carrasquinho I."/>
            <person name="Faro C."/>
            <person name="Guimaraes J.B."/>
            <person name="Mendonca D."/>
            <person name="Nobrega F."/>
            <person name="Rodrigues L."/>
            <person name="Saibo N.J.M."/>
            <person name="Varela M.C."/>
            <person name="Egas C."/>
            <person name="Matos J."/>
            <person name="Miguel C.M."/>
            <person name="Oliveira M.M."/>
            <person name="Ricardo C.P."/>
            <person name="Goncalves S."/>
        </authorList>
    </citation>
    <scope>NUCLEOTIDE SEQUENCE [LARGE SCALE GENOMIC DNA]</scope>
    <source>
        <strain evidence="2">cv. HL8</strain>
    </source>
</reference>
<dbReference type="Proteomes" id="UP000237347">
    <property type="component" value="Unassembled WGS sequence"/>
</dbReference>
<protein>
    <submittedName>
        <fullName evidence="1">Protein eceriferum 2</fullName>
    </submittedName>
</protein>
<proteinExistence type="predicted"/>
<name>A0AAW0JH82_QUESU</name>
<comment type="caution">
    <text evidence="1">The sequence shown here is derived from an EMBL/GenBank/DDBJ whole genome shotgun (WGS) entry which is preliminary data.</text>
</comment>
<dbReference type="AlphaFoldDB" id="A0AAW0JH82"/>
<accession>A0AAW0JH82</accession>
<gene>
    <name evidence="1" type="primary">CER2_2</name>
    <name evidence="1" type="ORF">CFP56_032783</name>
</gene>
<dbReference type="EMBL" id="PKMF04000566">
    <property type="protein sequence ID" value="KAK7825736.1"/>
    <property type="molecule type" value="Genomic_DNA"/>
</dbReference>